<evidence type="ECO:0000313" key="12">
    <source>
        <dbReference type="EMBL" id="KAJ8958766.1"/>
    </source>
</evidence>
<gene>
    <name evidence="12" type="ORF">NQ314_006365</name>
</gene>
<evidence type="ECO:0000256" key="3">
    <source>
        <dbReference type="ARBA" id="ARBA00022670"/>
    </source>
</evidence>
<dbReference type="GO" id="GO:0046872">
    <property type="term" value="F:metal ion binding"/>
    <property type="evidence" value="ECO:0007669"/>
    <property type="project" value="UniProtKB-KW"/>
</dbReference>
<evidence type="ECO:0000256" key="1">
    <source>
        <dbReference type="ARBA" id="ARBA00004613"/>
    </source>
</evidence>
<keyword evidence="9" id="KW-0325">Glycoprotein</keyword>
<dbReference type="Gene3D" id="3.40.390.10">
    <property type="entry name" value="Collagenase (Catalytic Domain)"/>
    <property type="match status" value="1"/>
</dbReference>
<protein>
    <recommendedName>
        <fullName evidence="11">Peptidase M12B domain-containing protein</fullName>
    </recommendedName>
</protein>
<keyword evidence="8" id="KW-1015">Disulfide bond</keyword>
<dbReference type="Pfam" id="PF25379">
    <property type="entry name" value="Adt-1"/>
    <property type="match status" value="1"/>
</dbReference>
<dbReference type="InterPro" id="IPR000884">
    <property type="entry name" value="TSP1_rpt"/>
</dbReference>
<dbReference type="InterPro" id="IPR050439">
    <property type="entry name" value="ADAMTS_ADAMTS-like"/>
</dbReference>
<dbReference type="GO" id="GO:0004222">
    <property type="term" value="F:metalloendopeptidase activity"/>
    <property type="evidence" value="ECO:0007669"/>
    <property type="project" value="InterPro"/>
</dbReference>
<evidence type="ECO:0000256" key="6">
    <source>
        <dbReference type="ARBA" id="ARBA00022833"/>
    </source>
</evidence>
<name>A0AAV8Z5I3_9CUCU</name>
<keyword evidence="7" id="KW-0482">Metalloprotease</keyword>
<dbReference type="CDD" id="cd04273">
    <property type="entry name" value="ZnMc_ADAMTS_like"/>
    <property type="match status" value="1"/>
</dbReference>
<keyword evidence="3" id="KW-0645">Protease</keyword>
<dbReference type="PANTHER" id="PTHR13723">
    <property type="entry name" value="ADAMTS A DISINTEGRIN AND METALLOPROTEASE WITH THROMBOSPONDIN MOTIFS PROTEASE"/>
    <property type="match status" value="1"/>
</dbReference>
<dbReference type="InterPro" id="IPR057401">
    <property type="entry name" value="Adt-1/2-like_dom"/>
</dbReference>
<evidence type="ECO:0000313" key="13">
    <source>
        <dbReference type="Proteomes" id="UP001162156"/>
    </source>
</evidence>
<dbReference type="PANTHER" id="PTHR13723:SF275">
    <property type="entry name" value="STALL, ISOFORM C"/>
    <property type="match status" value="1"/>
</dbReference>
<comment type="caution">
    <text evidence="10">Lacks conserved residue(s) required for the propagation of feature annotation.</text>
</comment>
<sequence length="897" mass="100843">MSERSSFPGNFTITYPNYIPVDDIKLIEENDVDKFSVHRLHIIAPELGQNFILELKSSPNLLANNFVVLETFANGSYPLLLHEQDKNCYFRSPQAAVSLCNGVNALGITESMPTIATANCSTRSPLESTSVPYHNENDEKRGIVHSNEEEFFIIHPLPKRFQNQSSNPHLLIRKSHKINFTNVTEFCPRCNMKEFNINKTSLDTHELESNVTLSLPSQETKDFSETKVNMSTLNVLKRTKRETFPEGAPAFVETAVFVDRDLFEHMKTNFPVDTERELIRFVLAMINAVQLLYHDSSLGRPVNFVLKRLDILKEETAGLVRPPDIDRFLSNFCNWQRTKNPVGDREPLHWDHALILTGLDLYVRGKHGKISSQVVGLAPVSGMCTASSSCTVNEGRHFESVYVVAHEIGHNDENPRFVNQYKTEIIVDGIALLYSLGMRHDGPLAENDCDPSSYIMSPTLGSGKITWSPCSKRYLQKFLDTPQSRCLLDHGSSAGQLDHSAEGALPGERFDANQQCMLKYGGGSKHSTQQPLDDVCRDLHCERERYTWTSHPALEGTMCGNNMWCRGGRCVVKGLALSATYTSKQTLSKIERINGGWSKWRSSSDCASGCLFGEEGRLRSGSTGIMVSERICNNPRPQGAGVECEGPSTKYSTCTAQQCSNVPRLTIREFAEQMCSRAKDVDKDLTGSGMQKISSDPEEACLVWCQKRNGGTKSRGWTYPDGTACQIRRNRYGKASYCIKGRCEEFVCDPFDEAAFSQSPELCPVDKDDNEITWRTGLRRREGAIRWKSASGCHYNCISPGSGIRLVMKDPDRPCRIACQDDTISHRFYLVNGEEGWFPFGTDCSRGIYVLGNSQPGGTHHFDIDLSNPIHVNVEVEQENYPQKYFRKYDYDYANYA</sequence>
<accession>A0AAV8Z5I3</accession>
<dbReference type="GO" id="GO:0005576">
    <property type="term" value="C:extracellular region"/>
    <property type="evidence" value="ECO:0007669"/>
    <property type="project" value="UniProtKB-SubCell"/>
</dbReference>
<evidence type="ECO:0000256" key="8">
    <source>
        <dbReference type="ARBA" id="ARBA00023157"/>
    </source>
</evidence>
<evidence type="ECO:0000256" key="10">
    <source>
        <dbReference type="PROSITE-ProRule" id="PRU00276"/>
    </source>
</evidence>
<feature type="domain" description="Peptidase M12B" evidence="11">
    <location>
        <begin position="250"/>
        <end position="491"/>
    </location>
</feature>
<evidence type="ECO:0000256" key="9">
    <source>
        <dbReference type="ARBA" id="ARBA00023180"/>
    </source>
</evidence>
<dbReference type="InterPro" id="IPR001590">
    <property type="entry name" value="Peptidase_M12B"/>
</dbReference>
<evidence type="ECO:0000256" key="7">
    <source>
        <dbReference type="ARBA" id="ARBA00023049"/>
    </source>
</evidence>
<evidence type="ECO:0000259" key="11">
    <source>
        <dbReference type="PROSITE" id="PS50215"/>
    </source>
</evidence>
<organism evidence="12 13">
    <name type="scientific">Rhamnusium bicolor</name>
    <dbReference type="NCBI Taxonomy" id="1586634"/>
    <lineage>
        <taxon>Eukaryota</taxon>
        <taxon>Metazoa</taxon>
        <taxon>Ecdysozoa</taxon>
        <taxon>Arthropoda</taxon>
        <taxon>Hexapoda</taxon>
        <taxon>Insecta</taxon>
        <taxon>Pterygota</taxon>
        <taxon>Neoptera</taxon>
        <taxon>Endopterygota</taxon>
        <taxon>Coleoptera</taxon>
        <taxon>Polyphaga</taxon>
        <taxon>Cucujiformia</taxon>
        <taxon>Chrysomeloidea</taxon>
        <taxon>Cerambycidae</taxon>
        <taxon>Lepturinae</taxon>
        <taxon>Rhagiini</taxon>
        <taxon>Rhamnusium</taxon>
    </lineage>
</organism>
<proteinExistence type="predicted"/>
<comment type="subcellular location">
    <subcellularLocation>
        <location evidence="1">Secreted</location>
    </subcellularLocation>
</comment>
<dbReference type="PROSITE" id="PS50215">
    <property type="entry name" value="ADAM_MEPRO"/>
    <property type="match status" value="1"/>
</dbReference>
<comment type="caution">
    <text evidence="12">The sequence shown here is derived from an EMBL/GenBank/DDBJ whole genome shotgun (WGS) entry which is preliminary data.</text>
</comment>
<dbReference type="SUPFAM" id="SSF55486">
    <property type="entry name" value="Metalloproteases ('zincins'), catalytic domain"/>
    <property type="match status" value="1"/>
</dbReference>
<dbReference type="GO" id="GO:0031012">
    <property type="term" value="C:extracellular matrix"/>
    <property type="evidence" value="ECO:0007669"/>
    <property type="project" value="TreeGrafter"/>
</dbReference>
<evidence type="ECO:0000256" key="2">
    <source>
        <dbReference type="ARBA" id="ARBA00022525"/>
    </source>
</evidence>
<keyword evidence="2" id="KW-0964">Secreted</keyword>
<dbReference type="InterPro" id="IPR036383">
    <property type="entry name" value="TSP1_rpt_sf"/>
</dbReference>
<dbReference type="Proteomes" id="UP001162156">
    <property type="component" value="Unassembled WGS sequence"/>
</dbReference>
<dbReference type="PROSITE" id="PS50092">
    <property type="entry name" value="TSP1"/>
    <property type="match status" value="1"/>
</dbReference>
<dbReference type="Gene3D" id="2.20.100.10">
    <property type="entry name" value="Thrombospondin type-1 (TSP1) repeat"/>
    <property type="match status" value="1"/>
</dbReference>
<dbReference type="Pfam" id="PF01421">
    <property type="entry name" value="Reprolysin"/>
    <property type="match status" value="2"/>
</dbReference>
<dbReference type="AlphaFoldDB" id="A0AAV8Z5I3"/>
<dbReference type="EMBL" id="JANEYF010001716">
    <property type="protein sequence ID" value="KAJ8958766.1"/>
    <property type="molecule type" value="Genomic_DNA"/>
</dbReference>
<dbReference type="InterPro" id="IPR024079">
    <property type="entry name" value="MetalloPept_cat_dom_sf"/>
</dbReference>
<evidence type="ECO:0000256" key="4">
    <source>
        <dbReference type="ARBA" id="ARBA00022723"/>
    </source>
</evidence>
<dbReference type="InterPro" id="IPR041645">
    <property type="entry name" value="ADAMTS_CR_2"/>
</dbReference>
<dbReference type="Pfam" id="PF17771">
    <property type="entry name" value="ADAMTS_CR_2"/>
    <property type="match status" value="1"/>
</dbReference>
<keyword evidence="6" id="KW-0862">Zinc</keyword>
<reference evidence="12" key="1">
    <citation type="journal article" date="2023" name="Insect Mol. Biol.">
        <title>Genome sequencing provides insights into the evolution of gene families encoding plant cell wall-degrading enzymes in longhorned beetles.</title>
        <authorList>
            <person name="Shin N.R."/>
            <person name="Okamura Y."/>
            <person name="Kirsch R."/>
            <person name="Pauchet Y."/>
        </authorList>
    </citation>
    <scope>NUCLEOTIDE SEQUENCE</scope>
    <source>
        <strain evidence="12">RBIC_L_NR</strain>
    </source>
</reference>
<dbReference type="GO" id="GO:0030198">
    <property type="term" value="P:extracellular matrix organization"/>
    <property type="evidence" value="ECO:0007669"/>
    <property type="project" value="TreeGrafter"/>
</dbReference>
<keyword evidence="5" id="KW-0378">Hydrolase</keyword>
<keyword evidence="4" id="KW-0479">Metal-binding</keyword>
<keyword evidence="13" id="KW-1185">Reference proteome</keyword>
<dbReference type="Gene3D" id="3.40.1620.60">
    <property type="match status" value="1"/>
</dbReference>
<dbReference type="GO" id="GO:0006508">
    <property type="term" value="P:proteolysis"/>
    <property type="evidence" value="ECO:0007669"/>
    <property type="project" value="UniProtKB-KW"/>
</dbReference>
<evidence type="ECO:0000256" key="5">
    <source>
        <dbReference type="ARBA" id="ARBA00022801"/>
    </source>
</evidence>